<organism evidence="2 3">
    <name type="scientific">Microbacterium binotii</name>
    <dbReference type="NCBI Taxonomy" id="462710"/>
    <lineage>
        <taxon>Bacteria</taxon>
        <taxon>Bacillati</taxon>
        <taxon>Actinomycetota</taxon>
        <taxon>Actinomycetes</taxon>
        <taxon>Micrococcales</taxon>
        <taxon>Microbacteriaceae</taxon>
        <taxon>Microbacterium</taxon>
    </lineage>
</organism>
<proteinExistence type="predicted"/>
<protein>
    <submittedName>
        <fullName evidence="2">Uncharacterized protein</fullName>
    </submittedName>
</protein>
<evidence type="ECO:0000313" key="2">
    <source>
        <dbReference type="EMBL" id="GAA2569816.1"/>
    </source>
</evidence>
<evidence type="ECO:0000313" key="3">
    <source>
        <dbReference type="Proteomes" id="UP001500274"/>
    </source>
</evidence>
<feature type="compositionally biased region" description="Basic and acidic residues" evidence="1">
    <location>
        <begin position="28"/>
        <end position="40"/>
    </location>
</feature>
<feature type="compositionally biased region" description="Polar residues" evidence="1">
    <location>
        <begin position="93"/>
        <end position="102"/>
    </location>
</feature>
<dbReference type="Proteomes" id="UP001500274">
    <property type="component" value="Unassembled WGS sequence"/>
</dbReference>
<sequence length="102" mass="11397">MKKCFRMRRSIVIARRGDGADSRIGSPLEKRAQRPEAEHAYRRRSRPKATFNPNTAGCGCIPDVVRGVFPTPKHRTGPPGRSRATRFAPARQPASTSRSRRA</sequence>
<reference evidence="3" key="1">
    <citation type="journal article" date="2019" name="Int. J. Syst. Evol. Microbiol.">
        <title>The Global Catalogue of Microorganisms (GCM) 10K type strain sequencing project: providing services to taxonomists for standard genome sequencing and annotation.</title>
        <authorList>
            <consortium name="The Broad Institute Genomics Platform"/>
            <consortium name="The Broad Institute Genome Sequencing Center for Infectious Disease"/>
            <person name="Wu L."/>
            <person name="Ma J."/>
        </authorList>
    </citation>
    <scope>NUCLEOTIDE SEQUENCE [LARGE SCALE GENOMIC DNA]</scope>
    <source>
        <strain evidence="3">JCM 16365</strain>
    </source>
</reference>
<name>A0ABP6BK40_9MICO</name>
<keyword evidence="3" id="KW-1185">Reference proteome</keyword>
<evidence type="ECO:0000256" key="1">
    <source>
        <dbReference type="SAM" id="MobiDB-lite"/>
    </source>
</evidence>
<feature type="region of interest" description="Disordered" evidence="1">
    <location>
        <begin position="15"/>
        <end position="55"/>
    </location>
</feature>
<dbReference type="EMBL" id="BAAARI010000003">
    <property type="protein sequence ID" value="GAA2569816.1"/>
    <property type="molecule type" value="Genomic_DNA"/>
</dbReference>
<comment type="caution">
    <text evidence="2">The sequence shown here is derived from an EMBL/GenBank/DDBJ whole genome shotgun (WGS) entry which is preliminary data.</text>
</comment>
<accession>A0ABP6BK40</accession>
<feature type="region of interest" description="Disordered" evidence="1">
    <location>
        <begin position="68"/>
        <end position="102"/>
    </location>
</feature>
<gene>
    <name evidence="2" type="ORF">GCM10009862_05740</name>
</gene>